<organism evidence="4 5">
    <name type="scientific">Gammaproteobacteria bacterium LSUCC0057</name>
    <dbReference type="NCBI Taxonomy" id="2559237"/>
    <lineage>
        <taxon>Bacteria</taxon>
        <taxon>Pseudomonadati</taxon>
        <taxon>Pseudomonadota</taxon>
        <taxon>Gammaproteobacteria</taxon>
        <taxon>Cellvibrionales</taxon>
        <taxon>Porticoccaceae</taxon>
        <taxon>SAR92 clade</taxon>
    </lineage>
</organism>
<feature type="binding site" evidence="3">
    <location>
        <position position="9"/>
    </location>
    <ligand>
        <name>Zn(2+)</name>
        <dbReference type="ChEBI" id="CHEBI:29105"/>
    </ligand>
</feature>
<keyword evidence="5" id="KW-1185">Reference proteome</keyword>
<dbReference type="GO" id="GO:0008270">
    <property type="term" value="F:zinc ion binding"/>
    <property type="evidence" value="ECO:0007669"/>
    <property type="project" value="UniProtKB-UniRule"/>
</dbReference>
<dbReference type="Proteomes" id="UP000298133">
    <property type="component" value="Unassembled WGS sequence"/>
</dbReference>
<reference evidence="4 5" key="1">
    <citation type="submission" date="2019-03" db="EMBL/GenBank/DDBJ databases">
        <title>Draft genome of Gammaproteobacteria bacterium LSUCC0057, a member of the SAR92 clade.</title>
        <authorList>
            <person name="Lanclos V.C."/>
            <person name="Doiron C."/>
            <person name="Henson M.W."/>
            <person name="Thrash J.C."/>
        </authorList>
    </citation>
    <scope>NUCLEOTIDE SEQUENCE [LARGE SCALE GENOMIC DNA]</scope>
    <source>
        <strain evidence="4 5">LSUCC0057</strain>
    </source>
</reference>
<gene>
    <name evidence="3 4" type="primary">yacG</name>
    <name evidence="4" type="ORF">E3W66_00240</name>
</gene>
<keyword evidence="2 3" id="KW-0862">Zinc</keyword>
<dbReference type="InterPro" id="IPR005584">
    <property type="entry name" value="DNA_gyrase_inhibitor_YacG"/>
</dbReference>
<dbReference type="AlphaFoldDB" id="A0A4Y8UKT6"/>
<feature type="binding site" evidence="3">
    <location>
        <position position="12"/>
    </location>
    <ligand>
        <name>Zn(2+)</name>
        <dbReference type="ChEBI" id="CHEBI:29105"/>
    </ligand>
</feature>
<comment type="cofactor">
    <cofactor evidence="3">
        <name>Zn(2+)</name>
        <dbReference type="ChEBI" id="CHEBI:29105"/>
    </cofactor>
    <text evidence="3">Binds 1 zinc ion.</text>
</comment>
<sequence length="69" mass="7794">MVKPTTLPCPTCKTTVQWSEDYPYRPFCSQRCQQIDFGEWASESFTLPGEPITDPSLIDELYGSGDSEI</sequence>
<dbReference type="GO" id="GO:0008657">
    <property type="term" value="F:DNA topoisomerase type II (double strand cut, ATP-hydrolyzing) inhibitor activity"/>
    <property type="evidence" value="ECO:0007669"/>
    <property type="project" value="UniProtKB-UniRule"/>
</dbReference>
<evidence type="ECO:0000256" key="2">
    <source>
        <dbReference type="ARBA" id="ARBA00022833"/>
    </source>
</evidence>
<dbReference type="Pfam" id="PF03884">
    <property type="entry name" value="YacG"/>
    <property type="match status" value="1"/>
</dbReference>
<comment type="function">
    <text evidence="3">Inhibits all the catalytic activities of DNA gyrase by preventing its interaction with DNA. Acts by binding directly to the C-terminal domain of GyrB, which probably disrupts DNA binding by the gyrase.</text>
</comment>
<evidence type="ECO:0000313" key="5">
    <source>
        <dbReference type="Proteomes" id="UP000298133"/>
    </source>
</evidence>
<protein>
    <recommendedName>
        <fullName evidence="3">DNA gyrase inhibitor YacG</fullName>
    </recommendedName>
</protein>
<evidence type="ECO:0000313" key="4">
    <source>
        <dbReference type="EMBL" id="TFH68427.1"/>
    </source>
</evidence>
<dbReference type="OrthoDB" id="9809663at2"/>
<keyword evidence="1 3" id="KW-0479">Metal-binding</keyword>
<name>A0A4Y8UKT6_9GAMM</name>
<evidence type="ECO:0000256" key="1">
    <source>
        <dbReference type="ARBA" id="ARBA00022723"/>
    </source>
</evidence>
<feature type="binding site" evidence="3">
    <location>
        <position position="28"/>
    </location>
    <ligand>
        <name>Zn(2+)</name>
        <dbReference type="ChEBI" id="CHEBI:29105"/>
    </ligand>
</feature>
<feature type="binding site" evidence="3">
    <location>
        <position position="32"/>
    </location>
    <ligand>
        <name>Zn(2+)</name>
        <dbReference type="ChEBI" id="CHEBI:29105"/>
    </ligand>
</feature>
<comment type="subunit">
    <text evidence="3">Interacts with GyrB.</text>
</comment>
<dbReference type="EMBL" id="SPIA01000001">
    <property type="protein sequence ID" value="TFH68427.1"/>
    <property type="molecule type" value="Genomic_DNA"/>
</dbReference>
<comment type="caution">
    <text evidence="4">The sequence shown here is derived from an EMBL/GenBank/DDBJ whole genome shotgun (WGS) entry which is preliminary data.</text>
</comment>
<evidence type="ECO:0000256" key="3">
    <source>
        <dbReference type="HAMAP-Rule" id="MF_00649"/>
    </source>
</evidence>
<proteinExistence type="inferred from homology"/>
<dbReference type="SUPFAM" id="SSF57716">
    <property type="entry name" value="Glucocorticoid receptor-like (DNA-binding domain)"/>
    <property type="match status" value="1"/>
</dbReference>
<dbReference type="InterPro" id="IPR013088">
    <property type="entry name" value="Znf_NHR/GATA"/>
</dbReference>
<dbReference type="GO" id="GO:0006355">
    <property type="term" value="P:regulation of DNA-templated transcription"/>
    <property type="evidence" value="ECO:0007669"/>
    <property type="project" value="InterPro"/>
</dbReference>
<dbReference type="PANTHER" id="PTHR36150:SF1">
    <property type="entry name" value="DNA GYRASE INHIBITOR YACG"/>
    <property type="match status" value="1"/>
</dbReference>
<dbReference type="Gene3D" id="3.30.50.10">
    <property type="entry name" value="Erythroid Transcription Factor GATA-1, subunit A"/>
    <property type="match status" value="1"/>
</dbReference>
<dbReference type="PANTHER" id="PTHR36150">
    <property type="entry name" value="DNA GYRASE INHIBITOR YACG"/>
    <property type="match status" value="1"/>
</dbReference>
<dbReference type="HAMAP" id="MF_00649">
    <property type="entry name" value="DNA_gyrase_inhibitor_YacG"/>
    <property type="match status" value="1"/>
</dbReference>
<accession>A0A4Y8UKT6</accession>
<comment type="similarity">
    <text evidence="3">Belongs to the DNA gyrase inhibitor YacG family.</text>
</comment>